<sequence>RLGLVGLVAVPMYAASLRWYLPRSGPVYVAERAAFGERAGHLLGGITGARTLRAFHAEQIELDRINASSAKARDLSIGVFRLLTRLNGRNNRAEGVVLGLLLGAGFLFVWYDWITAGAVATAALLFHRLFNPLGALVVLFDEVQSAAASLSRMVGVVEAPVVERAAQIPEGRHGIVAEDLHHSYLAGQEVLHGVSLELAPDEVVAVVGSTGSGKTTLARIVAGIIPPSGGSCRLGGVEVSTAAEESLRRHISLVSQDVHTFSASLADNIRLARPQTPTDALWDALRRVRADGWVAALANGIETRVGDGGETLTPVQAQQIALARVLVADPGFVVLDEATAEAGSSGSKDLEAAAMAVLEDRGGLVVAHRLSQASTADRIIVLEHGAIVEQGSHDDLVAAGGRYAELWEAWSSVG</sequence>
<dbReference type="InterPro" id="IPR011527">
    <property type="entry name" value="ABC1_TM_dom"/>
</dbReference>
<dbReference type="SMART" id="SM00382">
    <property type="entry name" value="AAA"/>
    <property type="match status" value="1"/>
</dbReference>
<feature type="non-terminal residue" evidence="13">
    <location>
        <position position="1"/>
    </location>
</feature>
<dbReference type="Pfam" id="PF00005">
    <property type="entry name" value="ABC_tran"/>
    <property type="match status" value="1"/>
</dbReference>
<dbReference type="FunFam" id="3.40.50.300:FF:001001">
    <property type="entry name" value="Multidrug ABC transporter ATP-binding protein"/>
    <property type="match status" value="1"/>
</dbReference>
<evidence type="ECO:0000259" key="12">
    <source>
        <dbReference type="PROSITE" id="PS50929"/>
    </source>
</evidence>
<dbReference type="SUPFAM" id="SSF90123">
    <property type="entry name" value="ABC transporter transmembrane region"/>
    <property type="match status" value="1"/>
</dbReference>
<reference evidence="13" key="1">
    <citation type="submission" date="2020-10" db="EMBL/GenBank/DDBJ databases">
        <authorList>
            <person name="Gilroy R."/>
        </authorList>
    </citation>
    <scope>NUCLEOTIDE SEQUENCE</scope>
    <source>
        <strain evidence="13">ChiGjej1B1-24693</strain>
    </source>
</reference>
<evidence type="ECO:0000256" key="5">
    <source>
        <dbReference type="ARBA" id="ARBA00022692"/>
    </source>
</evidence>
<dbReference type="GO" id="GO:0016887">
    <property type="term" value="F:ATP hydrolysis activity"/>
    <property type="evidence" value="ECO:0007669"/>
    <property type="project" value="InterPro"/>
</dbReference>
<dbReference type="GO" id="GO:0140359">
    <property type="term" value="F:ABC-type transporter activity"/>
    <property type="evidence" value="ECO:0007669"/>
    <property type="project" value="InterPro"/>
</dbReference>
<dbReference type="InterPro" id="IPR027417">
    <property type="entry name" value="P-loop_NTPase"/>
</dbReference>
<keyword evidence="6" id="KW-0547">Nucleotide-binding</keyword>
<dbReference type="AlphaFoldDB" id="A0A9D1GZM1"/>
<keyword evidence="2" id="KW-0813">Transport</keyword>
<feature type="domain" description="ABC transporter" evidence="11">
    <location>
        <begin position="175"/>
        <end position="409"/>
    </location>
</feature>
<dbReference type="Gene3D" id="3.40.50.300">
    <property type="entry name" value="P-loop containing nucleotide triphosphate hydrolases"/>
    <property type="match status" value="1"/>
</dbReference>
<comment type="caution">
    <text evidence="13">The sequence shown here is derived from an EMBL/GenBank/DDBJ whole genome shotgun (WGS) entry which is preliminary data.</text>
</comment>
<dbReference type="Gene3D" id="1.20.1560.10">
    <property type="entry name" value="ABC transporter type 1, transmembrane domain"/>
    <property type="match status" value="1"/>
</dbReference>
<reference evidence="13" key="2">
    <citation type="journal article" date="2021" name="PeerJ">
        <title>Extensive microbial diversity within the chicken gut microbiome revealed by metagenomics and culture.</title>
        <authorList>
            <person name="Gilroy R."/>
            <person name="Ravi A."/>
            <person name="Getino M."/>
            <person name="Pursley I."/>
            <person name="Horton D.L."/>
            <person name="Alikhan N.F."/>
            <person name="Baker D."/>
            <person name="Gharbi K."/>
            <person name="Hall N."/>
            <person name="Watson M."/>
            <person name="Adriaenssens E.M."/>
            <person name="Foster-Nyarko E."/>
            <person name="Jarju S."/>
            <person name="Secka A."/>
            <person name="Antonio M."/>
            <person name="Oren A."/>
            <person name="Chaudhuri R.R."/>
            <person name="La Ragione R."/>
            <person name="Hildebrand F."/>
            <person name="Pallen M.J."/>
        </authorList>
    </citation>
    <scope>NUCLEOTIDE SEQUENCE</scope>
    <source>
        <strain evidence="13">ChiGjej1B1-24693</strain>
    </source>
</reference>
<evidence type="ECO:0000313" key="13">
    <source>
        <dbReference type="EMBL" id="HIT75883.1"/>
    </source>
</evidence>
<dbReference type="GO" id="GO:0005886">
    <property type="term" value="C:plasma membrane"/>
    <property type="evidence" value="ECO:0007669"/>
    <property type="project" value="UniProtKB-SubCell"/>
</dbReference>
<comment type="subcellular location">
    <subcellularLocation>
        <location evidence="1">Cell membrane</location>
        <topology evidence="1">Multi-pass membrane protein</topology>
    </subcellularLocation>
</comment>
<feature type="transmembrane region" description="Helical" evidence="10">
    <location>
        <begin position="96"/>
        <end position="126"/>
    </location>
</feature>
<feature type="domain" description="ABC transmembrane type-1" evidence="12">
    <location>
        <begin position="1"/>
        <end position="145"/>
    </location>
</feature>
<evidence type="ECO:0000256" key="10">
    <source>
        <dbReference type="SAM" id="Phobius"/>
    </source>
</evidence>
<keyword evidence="8 10" id="KW-1133">Transmembrane helix</keyword>
<keyword evidence="9 10" id="KW-0472">Membrane</keyword>
<dbReference type="InterPro" id="IPR036640">
    <property type="entry name" value="ABC1_TM_sf"/>
</dbReference>
<organism evidence="13 14">
    <name type="scientific">Candidatus Avipropionibacterium avicola</name>
    <dbReference type="NCBI Taxonomy" id="2840701"/>
    <lineage>
        <taxon>Bacteria</taxon>
        <taxon>Bacillati</taxon>
        <taxon>Actinomycetota</taxon>
        <taxon>Actinomycetes</taxon>
        <taxon>Propionibacteriales</taxon>
        <taxon>Propionibacteriaceae</taxon>
        <taxon>Propionibacteriaceae incertae sedis</taxon>
        <taxon>Candidatus Avipropionibacterium</taxon>
    </lineage>
</organism>
<evidence type="ECO:0000256" key="1">
    <source>
        <dbReference type="ARBA" id="ARBA00004651"/>
    </source>
</evidence>
<dbReference type="InterPro" id="IPR003593">
    <property type="entry name" value="AAA+_ATPase"/>
</dbReference>
<dbReference type="EMBL" id="DVLP01000294">
    <property type="protein sequence ID" value="HIT75883.1"/>
    <property type="molecule type" value="Genomic_DNA"/>
</dbReference>
<dbReference type="Proteomes" id="UP000886842">
    <property type="component" value="Unassembled WGS sequence"/>
</dbReference>
<dbReference type="PROSITE" id="PS50929">
    <property type="entry name" value="ABC_TM1F"/>
    <property type="match status" value="1"/>
</dbReference>
<evidence type="ECO:0000256" key="8">
    <source>
        <dbReference type="ARBA" id="ARBA00022989"/>
    </source>
</evidence>
<evidence type="ECO:0000256" key="6">
    <source>
        <dbReference type="ARBA" id="ARBA00022741"/>
    </source>
</evidence>
<dbReference type="GO" id="GO:0005524">
    <property type="term" value="F:ATP binding"/>
    <property type="evidence" value="ECO:0007669"/>
    <property type="project" value="UniProtKB-KW"/>
</dbReference>
<dbReference type="InterPro" id="IPR003439">
    <property type="entry name" value="ABC_transporter-like_ATP-bd"/>
</dbReference>
<name>A0A9D1GZM1_9ACTN</name>
<evidence type="ECO:0000256" key="9">
    <source>
        <dbReference type="ARBA" id="ARBA00023136"/>
    </source>
</evidence>
<evidence type="ECO:0000256" key="2">
    <source>
        <dbReference type="ARBA" id="ARBA00022448"/>
    </source>
</evidence>
<dbReference type="SUPFAM" id="SSF52540">
    <property type="entry name" value="P-loop containing nucleoside triphosphate hydrolases"/>
    <property type="match status" value="1"/>
</dbReference>
<evidence type="ECO:0000259" key="11">
    <source>
        <dbReference type="PROSITE" id="PS50893"/>
    </source>
</evidence>
<keyword evidence="3" id="KW-1003">Cell membrane</keyword>
<accession>A0A9D1GZM1</accession>
<dbReference type="PANTHER" id="PTHR24221">
    <property type="entry name" value="ATP-BINDING CASSETTE SUB-FAMILY B"/>
    <property type="match status" value="1"/>
</dbReference>
<keyword evidence="5 10" id="KW-0812">Transmembrane</keyword>
<dbReference type="GO" id="GO:0034040">
    <property type="term" value="F:ATPase-coupled lipid transmembrane transporter activity"/>
    <property type="evidence" value="ECO:0007669"/>
    <property type="project" value="TreeGrafter"/>
</dbReference>
<evidence type="ECO:0000256" key="7">
    <source>
        <dbReference type="ARBA" id="ARBA00022840"/>
    </source>
</evidence>
<evidence type="ECO:0000256" key="4">
    <source>
        <dbReference type="ARBA" id="ARBA00022519"/>
    </source>
</evidence>
<dbReference type="Pfam" id="PF00664">
    <property type="entry name" value="ABC_membrane"/>
    <property type="match status" value="1"/>
</dbReference>
<evidence type="ECO:0000313" key="14">
    <source>
        <dbReference type="Proteomes" id="UP000886842"/>
    </source>
</evidence>
<dbReference type="InterPro" id="IPR039421">
    <property type="entry name" value="Type_1_exporter"/>
</dbReference>
<keyword evidence="7 13" id="KW-0067">ATP-binding</keyword>
<dbReference type="PANTHER" id="PTHR24221:SF654">
    <property type="entry name" value="ATP-BINDING CASSETTE SUB-FAMILY B MEMBER 6"/>
    <property type="match status" value="1"/>
</dbReference>
<keyword evidence="4" id="KW-0997">Cell inner membrane</keyword>
<dbReference type="PROSITE" id="PS50893">
    <property type="entry name" value="ABC_TRANSPORTER_2"/>
    <property type="match status" value="1"/>
</dbReference>
<protein>
    <submittedName>
        <fullName evidence="13">ABC transporter ATP-binding protein</fullName>
    </submittedName>
</protein>
<gene>
    <name evidence="13" type="ORF">IAA98_09875</name>
</gene>
<evidence type="ECO:0000256" key="3">
    <source>
        <dbReference type="ARBA" id="ARBA00022475"/>
    </source>
</evidence>
<proteinExistence type="predicted"/>